<gene>
    <name evidence="1" type="ORF">LCGC14_2483310</name>
</gene>
<evidence type="ECO:0000313" key="1">
    <source>
        <dbReference type="EMBL" id="KKL17664.1"/>
    </source>
</evidence>
<sequence length="257" mass="29440">VPIDTNSGRLKNPLTKEEQAYFENQAGLDMESGDLNPYKKKDNFWHDFRVAIRKSDDIVTDKTVLMTLDLSDPLQYLQYKVLQCNTAPDGGLVAPSWQERLSSGTYRISLVHEGKQNFDKVVRADKMKKAYKYLGKIDSSEEAMFDFLTIYFLENGKSKRPSSDSNKDTYYSEIQDLIDNDLAGFVKIIDDADNYEFKLLVHRGLKIGALVMTHSDHIETVDGIPVGNGLKQAIQWFKDDRHQDEYLTLKNQIELAK</sequence>
<comment type="caution">
    <text evidence="1">The sequence shown here is derived from an EMBL/GenBank/DDBJ whole genome shotgun (WGS) entry which is preliminary data.</text>
</comment>
<accession>A0A0F9B6U8</accession>
<organism evidence="1">
    <name type="scientific">marine sediment metagenome</name>
    <dbReference type="NCBI Taxonomy" id="412755"/>
    <lineage>
        <taxon>unclassified sequences</taxon>
        <taxon>metagenomes</taxon>
        <taxon>ecological metagenomes</taxon>
    </lineage>
</organism>
<name>A0A0F9B6U8_9ZZZZ</name>
<feature type="non-terminal residue" evidence="1">
    <location>
        <position position="1"/>
    </location>
</feature>
<dbReference type="EMBL" id="LAZR01039170">
    <property type="protein sequence ID" value="KKL17664.1"/>
    <property type="molecule type" value="Genomic_DNA"/>
</dbReference>
<dbReference type="AlphaFoldDB" id="A0A0F9B6U8"/>
<reference evidence="1" key="1">
    <citation type="journal article" date="2015" name="Nature">
        <title>Complex archaea that bridge the gap between prokaryotes and eukaryotes.</title>
        <authorList>
            <person name="Spang A."/>
            <person name="Saw J.H."/>
            <person name="Jorgensen S.L."/>
            <person name="Zaremba-Niedzwiedzka K."/>
            <person name="Martijn J."/>
            <person name="Lind A.E."/>
            <person name="van Eijk R."/>
            <person name="Schleper C."/>
            <person name="Guy L."/>
            <person name="Ettema T.J."/>
        </authorList>
    </citation>
    <scope>NUCLEOTIDE SEQUENCE</scope>
</reference>
<protein>
    <submittedName>
        <fullName evidence="1">Uncharacterized protein</fullName>
    </submittedName>
</protein>
<proteinExistence type="predicted"/>